<dbReference type="KEGG" id="clup:CLUP02_12945"/>
<accession>A0A9Q8WLV4</accession>
<keyword evidence="2" id="KW-1185">Reference proteome</keyword>
<evidence type="ECO:0000313" key="2">
    <source>
        <dbReference type="Proteomes" id="UP000830671"/>
    </source>
</evidence>
<sequence length="105" mass="11803">MPSLPLAPDAATETVDWAQRCRLRTCLGVLSGEVSASAGTKLSCRCPNPLVSRDLSTLGWGVFIGDDRRDQERGFLDWVLEWWRDLREVLGEDWRRGGIWDSGVL</sequence>
<evidence type="ECO:0000313" key="1">
    <source>
        <dbReference type="EMBL" id="UQC87440.1"/>
    </source>
</evidence>
<gene>
    <name evidence="1" type="ORF">CLUP02_12945</name>
</gene>
<dbReference type="EMBL" id="CP019478">
    <property type="protein sequence ID" value="UQC87440.1"/>
    <property type="molecule type" value="Genomic_DNA"/>
</dbReference>
<proteinExistence type="predicted"/>
<dbReference type="RefSeq" id="XP_049149049.1">
    <property type="nucleotide sequence ID" value="XM_049291903.1"/>
</dbReference>
<reference evidence="1" key="1">
    <citation type="journal article" date="2021" name="Mol. Plant Microbe Interact.">
        <title>Complete Genome Sequence of the Plant-Pathogenic Fungus Colletotrichum lupini.</title>
        <authorList>
            <person name="Baroncelli R."/>
            <person name="Pensec F."/>
            <person name="Da Lio D."/>
            <person name="Boufleur T."/>
            <person name="Vicente I."/>
            <person name="Sarrocco S."/>
            <person name="Picot A."/>
            <person name="Baraldi E."/>
            <person name="Sukno S."/>
            <person name="Thon M."/>
            <person name="Le Floch G."/>
        </authorList>
    </citation>
    <scope>NUCLEOTIDE SEQUENCE</scope>
    <source>
        <strain evidence="1">IMI 504893</strain>
    </source>
</reference>
<protein>
    <submittedName>
        <fullName evidence="1">Uncharacterized protein</fullName>
    </submittedName>
</protein>
<dbReference type="Proteomes" id="UP000830671">
    <property type="component" value="Chromosome 6"/>
</dbReference>
<organism evidence="1 2">
    <name type="scientific">Colletotrichum lupini</name>
    <dbReference type="NCBI Taxonomy" id="145971"/>
    <lineage>
        <taxon>Eukaryota</taxon>
        <taxon>Fungi</taxon>
        <taxon>Dikarya</taxon>
        <taxon>Ascomycota</taxon>
        <taxon>Pezizomycotina</taxon>
        <taxon>Sordariomycetes</taxon>
        <taxon>Hypocreomycetidae</taxon>
        <taxon>Glomerellales</taxon>
        <taxon>Glomerellaceae</taxon>
        <taxon>Colletotrichum</taxon>
        <taxon>Colletotrichum acutatum species complex</taxon>
    </lineage>
</organism>
<dbReference type="AlphaFoldDB" id="A0A9Q8WLV4"/>
<name>A0A9Q8WLV4_9PEZI</name>
<dbReference type="GeneID" id="73346913"/>